<protein>
    <submittedName>
        <fullName evidence="1">Uncharacterized protein</fullName>
    </submittedName>
</protein>
<comment type="caution">
    <text evidence="1">The sequence shown here is derived from an EMBL/GenBank/DDBJ whole genome shotgun (WGS) entry which is preliminary data.</text>
</comment>
<dbReference type="Proteomes" id="UP001159427">
    <property type="component" value="Unassembled WGS sequence"/>
</dbReference>
<reference evidence="1 2" key="1">
    <citation type="submission" date="2022-05" db="EMBL/GenBank/DDBJ databases">
        <authorList>
            <consortium name="Genoscope - CEA"/>
            <person name="William W."/>
        </authorList>
    </citation>
    <scope>NUCLEOTIDE SEQUENCE [LARGE SCALE GENOMIC DNA]</scope>
</reference>
<dbReference type="EMBL" id="CALNXI010000320">
    <property type="protein sequence ID" value="CAH3024790.1"/>
    <property type="molecule type" value="Genomic_DNA"/>
</dbReference>
<accession>A0ABN8MAF8</accession>
<sequence length="147" mass="16672">MSRDSSVQNTRALLPETTSLEFRDEPALLTSSQNDESTKCLAHCEPSCEKLDIPAYLRLEGSFHKFEDTPINCVLGSTVVFKKTPRYRCKFLALYQFDCCRACNAVSAKCMKSVGSYSGGPEFCYRNAYKCMCKCLEKHTPLENYYP</sequence>
<keyword evidence="2" id="KW-1185">Reference proteome</keyword>
<gene>
    <name evidence="1" type="ORF">PEVE_00024034</name>
</gene>
<proteinExistence type="predicted"/>
<name>A0ABN8MAF8_9CNID</name>
<organism evidence="1 2">
    <name type="scientific">Porites evermanni</name>
    <dbReference type="NCBI Taxonomy" id="104178"/>
    <lineage>
        <taxon>Eukaryota</taxon>
        <taxon>Metazoa</taxon>
        <taxon>Cnidaria</taxon>
        <taxon>Anthozoa</taxon>
        <taxon>Hexacorallia</taxon>
        <taxon>Scleractinia</taxon>
        <taxon>Fungiina</taxon>
        <taxon>Poritidae</taxon>
        <taxon>Porites</taxon>
    </lineage>
</organism>
<evidence type="ECO:0000313" key="2">
    <source>
        <dbReference type="Proteomes" id="UP001159427"/>
    </source>
</evidence>
<evidence type="ECO:0000313" key="1">
    <source>
        <dbReference type="EMBL" id="CAH3024790.1"/>
    </source>
</evidence>